<evidence type="ECO:0000259" key="1">
    <source>
        <dbReference type="Pfam" id="PF02464"/>
    </source>
</evidence>
<accession>A0A7C2YVD7</accession>
<evidence type="ECO:0000313" key="2">
    <source>
        <dbReference type="EMBL" id="HEW45351.1"/>
    </source>
</evidence>
<reference evidence="2" key="1">
    <citation type="journal article" date="2020" name="mSystems">
        <title>Genome- and Community-Level Interaction Insights into Carbon Utilization and Element Cycling Functions of Hydrothermarchaeota in Hydrothermal Sediment.</title>
        <authorList>
            <person name="Zhou Z."/>
            <person name="Liu Y."/>
            <person name="Xu W."/>
            <person name="Pan J."/>
            <person name="Luo Z.H."/>
            <person name="Li M."/>
        </authorList>
    </citation>
    <scope>NUCLEOTIDE SEQUENCE [LARGE SCALE GENOMIC DNA]</scope>
    <source>
        <strain evidence="2">SpSt-132</strain>
    </source>
</reference>
<dbReference type="SUPFAM" id="SSF142433">
    <property type="entry name" value="CinA-like"/>
    <property type="match status" value="1"/>
</dbReference>
<keyword evidence="2" id="KW-0378">Hydrolase</keyword>
<dbReference type="Gene3D" id="3.90.950.20">
    <property type="entry name" value="CinA-like"/>
    <property type="match status" value="1"/>
</dbReference>
<feature type="domain" description="CinA C-terminal" evidence="1">
    <location>
        <begin position="63"/>
        <end position="216"/>
    </location>
</feature>
<proteinExistence type="predicted"/>
<dbReference type="GO" id="GO:0016787">
    <property type="term" value="F:hydrolase activity"/>
    <property type="evidence" value="ECO:0007669"/>
    <property type="project" value="UniProtKB-KW"/>
</dbReference>
<name>A0A7C2YVD7_9AQUI</name>
<dbReference type="AlphaFoldDB" id="A0A7C2YVD7"/>
<dbReference type="InterPro" id="IPR008136">
    <property type="entry name" value="CinA_C"/>
</dbReference>
<dbReference type="NCBIfam" id="TIGR00199">
    <property type="entry name" value="PncC_domain"/>
    <property type="match status" value="1"/>
</dbReference>
<organism evidence="2">
    <name type="scientific">Hydrogenobacter sp</name>
    <dbReference type="NCBI Taxonomy" id="2152829"/>
    <lineage>
        <taxon>Bacteria</taxon>
        <taxon>Pseudomonadati</taxon>
        <taxon>Aquificota</taxon>
        <taxon>Aquificia</taxon>
        <taxon>Aquificales</taxon>
        <taxon>Aquificaceae</taxon>
        <taxon>Hydrogenobacter</taxon>
    </lineage>
</organism>
<comment type="caution">
    <text evidence="2">The sequence shown here is derived from an EMBL/GenBank/DDBJ whole genome shotgun (WGS) entry which is preliminary data.</text>
</comment>
<protein>
    <submittedName>
        <fullName evidence="2">Nicotinamide-nucleotide amidohydrolase family protein</fullName>
    </submittedName>
</protein>
<dbReference type="EMBL" id="DSFP01000022">
    <property type="protein sequence ID" value="HEW45351.1"/>
    <property type="molecule type" value="Genomic_DNA"/>
</dbReference>
<dbReference type="InterPro" id="IPR036653">
    <property type="entry name" value="CinA-like_C"/>
</dbReference>
<dbReference type="Pfam" id="PF02464">
    <property type="entry name" value="CinA"/>
    <property type="match status" value="1"/>
</dbReference>
<sequence length="220" mass="24047">MRVGLCDDAKVEGLIARTIGLEGLEGYKQVKWIGGIDVILKNKEELEEFLAKYGEYVYAVGREEMEEVVGRLLKERGLKLATAESCTGGLLSARIVNVPGSSAYFVGGFVVYANELKTRLLSVEEEAIKRYGAVSEEVCRQMAVGALEETDADISLAITGISGPEGGTVDKPVGLTYIGLATDREVIVKRFLFNGGRNENRFLATQWALEMLRQYLLKGG</sequence>
<gene>
    <name evidence="2" type="ORF">ENO47_01575</name>
</gene>